<evidence type="ECO:0000313" key="3">
    <source>
        <dbReference type="Proteomes" id="UP000291084"/>
    </source>
</evidence>
<dbReference type="Pfam" id="PF18210">
    <property type="entry name" value="Knl1_RWD_C"/>
    <property type="match status" value="1"/>
</dbReference>
<dbReference type="Proteomes" id="UP000291084">
    <property type="component" value="Chromosome 9"/>
</dbReference>
<dbReference type="AlphaFoldDB" id="A0A0S3SZX7"/>
<accession>A0A0S3SZX7</accession>
<gene>
    <name evidence="2" type="primary">Vigan.09G208000</name>
    <name evidence="2" type="ORF">VIGAN_09208000</name>
</gene>
<organism evidence="2 3">
    <name type="scientific">Vigna angularis var. angularis</name>
    <dbReference type="NCBI Taxonomy" id="157739"/>
    <lineage>
        <taxon>Eukaryota</taxon>
        <taxon>Viridiplantae</taxon>
        <taxon>Streptophyta</taxon>
        <taxon>Embryophyta</taxon>
        <taxon>Tracheophyta</taxon>
        <taxon>Spermatophyta</taxon>
        <taxon>Magnoliopsida</taxon>
        <taxon>eudicotyledons</taxon>
        <taxon>Gunneridae</taxon>
        <taxon>Pentapetalae</taxon>
        <taxon>rosids</taxon>
        <taxon>fabids</taxon>
        <taxon>Fabales</taxon>
        <taxon>Fabaceae</taxon>
        <taxon>Papilionoideae</taxon>
        <taxon>50 kb inversion clade</taxon>
        <taxon>NPAAA clade</taxon>
        <taxon>indigoferoid/millettioid clade</taxon>
        <taxon>Phaseoleae</taxon>
        <taxon>Vigna</taxon>
    </lineage>
</organism>
<dbReference type="PANTHER" id="PTHR35707">
    <property type="entry name" value="OS06G0608100 PROTEIN"/>
    <property type="match status" value="1"/>
</dbReference>
<name>A0A0S3SZX7_PHAAN</name>
<dbReference type="InterPro" id="IPR040850">
    <property type="entry name" value="Knl1_RWD_C"/>
</dbReference>
<dbReference type="EMBL" id="AP015042">
    <property type="protein sequence ID" value="BAT98425.1"/>
    <property type="molecule type" value="Genomic_DNA"/>
</dbReference>
<evidence type="ECO:0000313" key="2">
    <source>
        <dbReference type="EMBL" id="BAT98425.1"/>
    </source>
</evidence>
<proteinExistence type="predicted"/>
<protein>
    <recommendedName>
        <fullName evidence="1">Knl1 C-terminal RWD domain-containing protein</fullName>
    </recommendedName>
</protein>
<feature type="domain" description="Knl1 C-terminal RWD" evidence="1">
    <location>
        <begin position="14"/>
        <end position="96"/>
    </location>
</feature>
<dbReference type="PANTHER" id="PTHR35707:SF1">
    <property type="entry name" value="SPC7 KINETOCHORE PROTEIN DOMAIN-CONTAINING PROTEIN"/>
    <property type="match status" value="1"/>
</dbReference>
<reference evidence="2 3" key="1">
    <citation type="journal article" date="2015" name="Sci. Rep.">
        <title>The power of single molecule real-time sequencing technology in the de novo assembly of a eukaryotic genome.</title>
        <authorList>
            <person name="Sakai H."/>
            <person name="Naito K."/>
            <person name="Ogiso-Tanaka E."/>
            <person name="Takahashi Y."/>
            <person name="Iseki K."/>
            <person name="Muto C."/>
            <person name="Satou K."/>
            <person name="Teruya K."/>
            <person name="Shiroma A."/>
            <person name="Shimoji M."/>
            <person name="Hirano T."/>
            <person name="Itoh T."/>
            <person name="Kaga A."/>
            <person name="Tomooka N."/>
        </authorList>
    </citation>
    <scope>NUCLEOTIDE SEQUENCE [LARGE SCALE GENOMIC DNA]</scope>
    <source>
        <strain evidence="3">cv. Shumari</strain>
    </source>
</reference>
<evidence type="ECO:0000259" key="1">
    <source>
        <dbReference type="Pfam" id="PF18210"/>
    </source>
</evidence>
<keyword evidence="3" id="KW-1185">Reference proteome</keyword>
<sequence>MEGDQSYTKIMKAVSDYLQKRMTCKSLLQNMKLWEIEDFERTDDCCRVGLNYYGYITQRFTANTGQSNIILSNSLNNVTIGTNFPNLDAFSAFVFVLNPHATNKRQRFKLYGTRNTDKKFTTKKFARCGGGDSISSDSA</sequence>